<dbReference type="PROSITE" id="PS50113">
    <property type="entry name" value="PAC"/>
    <property type="match status" value="4"/>
</dbReference>
<evidence type="ECO:0000256" key="1">
    <source>
        <dbReference type="ARBA" id="ARBA00000085"/>
    </source>
</evidence>
<feature type="domain" description="PAS" evidence="23">
    <location>
        <begin position="293"/>
        <end position="363"/>
    </location>
</feature>
<dbReference type="RefSeq" id="WP_185801411.1">
    <property type="nucleotide sequence ID" value="NZ_JACJVJ010000002.1"/>
</dbReference>
<keyword evidence="6" id="KW-0963">Cytoplasm</keyword>
<dbReference type="PANTHER" id="PTHR45339:SF6">
    <property type="entry name" value="SENSORY HISTIDINE PROTEIN KINASE"/>
    <property type="match status" value="1"/>
</dbReference>
<dbReference type="Gene3D" id="3.40.50.2300">
    <property type="match status" value="1"/>
</dbReference>
<dbReference type="InterPro" id="IPR008207">
    <property type="entry name" value="Sig_transdc_His_kin_Hpt_dom"/>
</dbReference>
<comment type="catalytic activity">
    <reaction evidence="1">
        <text>ATP + protein L-histidine = ADP + protein N-phospho-L-histidine.</text>
        <dbReference type="EC" id="2.7.13.3"/>
    </reaction>
</comment>
<dbReference type="EC" id="2.7.13.3" evidence="4"/>
<keyword evidence="9 20" id="KW-0812">Transmembrane</keyword>
<dbReference type="PROSITE" id="PS50110">
    <property type="entry name" value="RESPONSE_REGULATORY"/>
    <property type="match status" value="1"/>
</dbReference>
<dbReference type="SUPFAM" id="SSF47384">
    <property type="entry name" value="Homodimeric domain of signal transducing histidine kinase"/>
    <property type="match status" value="1"/>
</dbReference>
<dbReference type="FunFam" id="3.30.565.10:FF:000010">
    <property type="entry name" value="Sensor histidine kinase RcsC"/>
    <property type="match status" value="1"/>
</dbReference>
<keyword evidence="8" id="KW-0808">Transferase</keyword>
<feature type="domain" description="PAS" evidence="23">
    <location>
        <begin position="672"/>
        <end position="742"/>
    </location>
</feature>
<organism evidence="26 27">
    <name type="scientific">Parasphingopyxis marina</name>
    <dbReference type="NCBI Taxonomy" id="2761622"/>
    <lineage>
        <taxon>Bacteria</taxon>
        <taxon>Pseudomonadati</taxon>
        <taxon>Pseudomonadota</taxon>
        <taxon>Alphaproteobacteria</taxon>
        <taxon>Sphingomonadales</taxon>
        <taxon>Sphingomonadaceae</taxon>
        <taxon>Parasphingopyxis</taxon>
    </lineage>
</organism>
<feature type="transmembrane region" description="Helical" evidence="20">
    <location>
        <begin position="115"/>
        <end position="139"/>
    </location>
</feature>
<comment type="subcellular location">
    <subcellularLocation>
        <location evidence="3">Cell membrane</location>
        <topology evidence="3">Multi-pass membrane protein</topology>
    </subcellularLocation>
    <subcellularLocation>
        <location evidence="2">Cytoplasm</location>
    </subcellularLocation>
</comment>
<dbReference type="CDD" id="cd00130">
    <property type="entry name" value="PAS"/>
    <property type="match status" value="4"/>
</dbReference>
<evidence type="ECO:0000256" key="15">
    <source>
        <dbReference type="ARBA" id="ARBA00023136"/>
    </source>
</evidence>
<keyword evidence="13 20" id="KW-1133">Transmembrane helix</keyword>
<dbReference type="Gene3D" id="3.30.565.10">
    <property type="entry name" value="Histidine kinase-like ATPase, C-terminal domain"/>
    <property type="match status" value="1"/>
</dbReference>
<keyword evidence="14" id="KW-0902">Two-component regulatory system</keyword>
<feature type="domain" description="PAS" evidence="23">
    <location>
        <begin position="420"/>
        <end position="476"/>
    </location>
</feature>
<evidence type="ECO:0000256" key="4">
    <source>
        <dbReference type="ARBA" id="ARBA00012438"/>
    </source>
</evidence>
<evidence type="ECO:0000313" key="27">
    <source>
        <dbReference type="Proteomes" id="UP000564378"/>
    </source>
</evidence>
<name>A0A842I1N7_9SPHN</name>
<dbReference type="FunFam" id="1.10.287.130:FF:000002">
    <property type="entry name" value="Two-component osmosensing histidine kinase"/>
    <property type="match status" value="1"/>
</dbReference>
<dbReference type="InterPro" id="IPR013767">
    <property type="entry name" value="PAS_fold"/>
</dbReference>
<dbReference type="PROSITE" id="PS50894">
    <property type="entry name" value="HPT"/>
    <property type="match status" value="1"/>
</dbReference>
<reference evidence="26 27" key="1">
    <citation type="submission" date="2020-08" db="EMBL/GenBank/DDBJ databases">
        <title>Draft genome sequence of Parasphingopyxis sp. GrpM-11.</title>
        <authorList>
            <person name="Oh J."/>
            <person name="Roh D.-H."/>
        </authorList>
    </citation>
    <scope>NUCLEOTIDE SEQUENCE [LARGE SCALE GENOMIC DNA]</scope>
    <source>
        <strain evidence="26 27">GrpM-11</strain>
    </source>
</reference>
<dbReference type="Pfam" id="PF02518">
    <property type="entry name" value="HATPase_c"/>
    <property type="match status" value="1"/>
</dbReference>
<dbReference type="CDD" id="cd16922">
    <property type="entry name" value="HATPase_EvgS-ArcB-TorS-like"/>
    <property type="match status" value="1"/>
</dbReference>
<evidence type="ECO:0000256" key="19">
    <source>
        <dbReference type="PROSITE-ProRule" id="PRU00169"/>
    </source>
</evidence>
<dbReference type="InterPro" id="IPR036890">
    <property type="entry name" value="HATPase_C_sf"/>
</dbReference>
<dbReference type="SMART" id="SM00086">
    <property type="entry name" value="PAC"/>
    <property type="match status" value="4"/>
</dbReference>
<dbReference type="GO" id="GO:0005886">
    <property type="term" value="C:plasma membrane"/>
    <property type="evidence" value="ECO:0007669"/>
    <property type="project" value="UniProtKB-SubCell"/>
</dbReference>
<feature type="domain" description="Response regulatory" evidence="22">
    <location>
        <begin position="1063"/>
        <end position="1185"/>
    </location>
</feature>
<dbReference type="Pfam" id="PF08448">
    <property type="entry name" value="PAS_4"/>
    <property type="match status" value="1"/>
</dbReference>
<evidence type="ECO:0000259" key="25">
    <source>
        <dbReference type="PROSITE" id="PS50894"/>
    </source>
</evidence>
<dbReference type="SMART" id="SM00448">
    <property type="entry name" value="REC"/>
    <property type="match status" value="1"/>
</dbReference>
<dbReference type="PANTHER" id="PTHR45339">
    <property type="entry name" value="HYBRID SIGNAL TRANSDUCTION HISTIDINE KINASE J"/>
    <property type="match status" value="1"/>
</dbReference>
<dbReference type="Pfam" id="PF00989">
    <property type="entry name" value="PAS"/>
    <property type="match status" value="2"/>
</dbReference>
<evidence type="ECO:0000256" key="13">
    <source>
        <dbReference type="ARBA" id="ARBA00022989"/>
    </source>
</evidence>
<evidence type="ECO:0000256" key="3">
    <source>
        <dbReference type="ARBA" id="ARBA00004651"/>
    </source>
</evidence>
<dbReference type="InterPro" id="IPR004358">
    <property type="entry name" value="Sig_transdc_His_kin-like_C"/>
</dbReference>
<evidence type="ECO:0000259" key="21">
    <source>
        <dbReference type="PROSITE" id="PS50109"/>
    </source>
</evidence>
<feature type="modified residue" description="Phosphohistidine" evidence="18">
    <location>
        <position position="1242"/>
    </location>
</feature>
<dbReference type="SUPFAM" id="SSF55874">
    <property type="entry name" value="ATPase domain of HSP90 chaperone/DNA topoisomerase II/histidine kinase"/>
    <property type="match status" value="1"/>
</dbReference>
<evidence type="ECO:0000256" key="20">
    <source>
        <dbReference type="SAM" id="Phobius"/>
    </source>
</evidence>
<dbReference type="PROSITE" id="PS50109">
    <property type="entry name" value="HIS_KIN"/>
    <property type="match status" value="1"/>
</dbReference>
<dbReference type="Gene3D" id="1.10.287.130">
    <property type="match status" value="1"/>
</dbReference>
<dbReference type="SMART" id="SM00387">
    <property type="entry name" value="HATPase_c"/>
    <property type="match status" value="1"/>
</dbReference>
<feature type="modified residue" description="4-aspartylphosphate" evidence="19">
    <location>
        <position position="1117"/>
    </location>
</feature>
<feature type="transmembrane region" description="Helical" evidence="20">
    <location>
        <begin position="76"/>
        <end position="94"/>
    </location>
</feature>
<dbReference type="InterPro" id="IPR011006">
    <property type="entry name" value="CheY-like_superfamily"/>
</dbReference>
<dbReference type="InterPro" id="IPR013656">
    <property type="entry name" value="PAS_4"/>
</dbReference>
<sequence>MAVRLVLVAAVFACLAWMGITLTRDAGRIAALWLPNALLVAVILRKKRANALRFVAACNLANIAVGIGIGDTVVTAVGLALCNSAEVLIVYFGLRRIVGSQPDLTHFKTLGWFSLIGGIGAPAVSATLAVAILSITAAVPLASTWLTWVVADGLGMLIAAPLLVVLGQELRKPRTWTRAAALEWVAVIGLGTIATALVFFQTSYPFLFMASLFVLLAAIRLGVTGAAISTVIVAAVATVATSLDSGPIHLVQGSLHTKVEVLQIFLLFTYAGSLPIASMLKARNRLQEQLEHSRDFAESILDNMREVVFRSDADGRWTFLNPAWEELTGYSIEESLGTHTTKLLVPEDFEKAQTQYPPLISGEVDELVLQQRFIRADGEILHIDVSVRALRGENGEFLGASGNIRDVTEARQAQQALRESEERFRMLAETAPIGIFQANVDGELTYVSPGWTEKIGLSSEAALGDAWRSKVVNTDDLDADPAWQGFEKPGDRKEREHHFKTPGGTDLWLRTVNTAVFDRAGKIAGFVGAIVDVTDQRRMVEELRQSEKRFQTLANLSPAGIYRTDAVGNCTYVNDAWLKIAGLSREDTMGPGWAQALHPDDADNVRATWAEAIATGTPFQAEYRFRQPDGSVSWVMGIATAEHAEDGSVQGHIGVVLDISEVVEARQALERERSRFKFLAENITDAIITTGPDNICRYASPAFFELTGYRPEEVVGRPVEIPIDEEDAAEIVRTYEELFAGQEDRAVLRYRTEHKQKGWRWHESNARLVRDPDDGAPQEVIASVRDITEHKIMEEKLRAARDAAEAAALAKSSFLANMSHEIRTPMNGVMGFADLLLESDLDAEQRQHAELIAESGRSMVALINDILDLSKIEAGQMTIASQPIDLRHTINGTLRLMIAAATNKGLVLESEIEDGLPEHILGDKLRIRQILSNLVGNAIKFTNGGSVRIRAQRVAEQGEPFLEIAVTDTGIGISPDRQAAIFDEFVQADGSTVRQYGGTGLGLSISRRLAGLMNGSLSLRSKVGQGSTFILRFPLVAADTPEAREEDAEDRRNQHAENHDDRCILLVEDHDINRLLVTALIEKAGFRFEVATDGVEAIDSIERAQREGRLYDLVLMDIQMPNMDGIEATRRIRAAGLPGETLPIIALTANAFQSDIDECLAAGMQAHIGKPVNMTELARVLDHWLPKRRQADVPEGSDSTVEALRPRYETFKRKTLAQLERCYAALPHPKPDDIAELKRLMHKLSGSAAMFGDTTLGTRASELEQVIEQFEAAGDTGDLREAMTRMRRPA</sequence>
<dbReference type="InterPro" id="IPR036097">
    <property type="entry name" value="HisK_dim/P_sf"/>
</dbReference>
<dbReference type="GO" id="GO:0032991">
    <property type="term" value="C:protein-containing complex"/>
    <property type="evidence" value="ECO:0007669"/>
    <property type="project" value="UniProtKB-ARBA"/>
</dbReference>
<dbReference type="InterPro" id="IPR036641">
    <property type="entry name" value="HPT_dom_sf"/>
</dbReference>
<dbReference type="InterPro" id="IPR003661">
    <property type="entry name" value="HisK_dim/P_dom"/>
</dbReference>
<dbReference type="InterPro" id="IPR000700">
    <property type="entry name" value="PAS-assoc_C"/>
</dbReference>
<keyword evidence="11" id="KW-0418">Kinase</keyword>
<evidence type="ECO:0000256" key="16">
    <source>
        <dbReference type="ARBA" id="ARBA00064003"/>
    </source>
</evidence>
<evidence type="ECO:0000256" key="10">
    <source>
        <dbReference type="ARBA" id="ARBA00022741"/>
    </source>
</evidence>
<dbReference type="InterPro" id="IPR007895">
    <property type="entry name" value="MASE1"/>
</dbReference>
<dbReference type="GO" id="GO:0005737">
    <property type="term" value="C:cytoplasm"/>
    <property type="evidence" value="ECO:0007669"/>
    <property type="project" value="UniProtKB-SubCell"/>
</dbReference>
<dbReference type="GO" id="GO:0000155">
    <property type="term" value="F:phosphorelay sensor kinase activity"/>
    <property type="evidence" value="ECO:0007669"/>
    <property type="project" value="InterPro"/>
</dbReference>
<feature type="domain" description="PAC" evidence="24">
    <location>
        <begin position="619"/>
        <end position="671"/>
    </location>
</feature>
<evidence type="ECO:0000256" key="12">
    <source>
        <dbReference type="ARBA" id="ARBA00022840"/>
    </source>
</evidence>
<dbReference type="GO" id="GO:0005524">
    <property type="term" value="F:ATP binding"/>
    <property type="evidence" value="ECO:0007669"/>
    <property type="project" value="UniProtKB-KW"/>
</dbReference>
<dbReference type="SUPFAM" id="SSF55785">
    <property type="entry name" value="PYP-like sensor domain (PAS domain)"/>
    <property type="match status" value="4"/>
</dbReference>
<keyword evidence="5" id="KW-1003">Cell membrane</keyword>
<dbReference type="InterPro" id="IPR003594">
    <property type="entry name" value="HATPase_dom"/>
</dbReference>
<dbReference type="NCBIfam" id="TIGR00229">
    <property type="entry name" value="sensory_box"/>
    <property type="match status" value="4"/>
</dbReference>
<evidence type="ECO:0000256" key="2">
    <source>
        <dbReference type="ARBA" id="ARBA00004496"/>
    </source>
</evidence>
<keyword evidence="27" id="KW-1185">Reference proteome</keyword>
<dbReference type="Pfam" id="PF00072">
    <property type="entry name" value="Response_reg"/>
    <property type="match status" value="1"/>
</dbReference>
<dbReference type="Gene3D" id="3.30.450.20">
    <property type="entry name" value="PAS domain"/>
    <property type="match status" value="4"/>
</dbReference>
<evidence type="ECO:0000259" key="24">
    <source>
        <dbReference type="PROSITE" id="PS50113"/>
    </source>
</evidence>
<evidence type="ECO:0000256" key="5">
    <source>
        <dbReference type="ARBA" id="ARBA00022475"/>
    </source>
</evidence>
<feature type="transmembrane region" description="Helical" evidence="20">
    <location>
        <begin position="145"/>
        <end position="167"/>
    </location>
</feature>
<dbReference type="SMART" id="SM00091">
    <property type="entry name" value="PAS"/>
    <property type="match status" value="4"/>
</dbReference>
<evidence type="ECO:0000256" key="7">
    <source>
        <dbReference type="ARBA" id="ARBA00022553"/>
    </source>
</evidence>
<feature type="transmembrane region" description="Helical" evidence="20">
    <location>
        <begin position="26"/>
        <end position="44"/>
    </location>
</feature>
<keyword evidence="10" id="KW-0547">Nucleotide-binding</keyword>
<dbReference type="InterPro" id="IPR000014">
    <property type="entry name" value="PAS"/>
</dbReference>
<dbReference type="InterPro" id="IPR005467">
    <property type="entry name" value="His_kinase_dom"/>
</dbReference>
<evidence type="ECO:0000256" key="17">
    <source>
        <dbReference type="ARBA" id="ARBA00068150"/>
    </source>
</evidence>
<dbReference type="Pfam" id="PF00512">
    <property type="entry name" value="HisKA"/>
    <property type="match status" value="1"/>
</dbReference>
<evidence type="ECO:0000259" key="23">
    <source>
        <dbReference type="PROSITE" id="PS50112"/>
    </source>
</evidence>
<evidence type="ECO:0000313" key="26">
    <source>
        <dbReference type="EMBL" id="MBC2778130.1"/>
    </source>
</evidence>
<dbReference type="PRINTS" id="PR00344">
    <property type="entry name" value="BCTRLSENSOR"/>
</dbReference>
<accession>A0A842I1N7</accession>
<dbReference type="CDD" id="cd00082">
    <property type="entry name" value="HisKA"/>
    <property type="match status" value="1"/>
</dbReference>
<dbReference type="Pfam" id="PF01627">
    <property type="entry name" value="Hpt"/>
    <property type="match status" value="1"/>
</dbReference>
<feature type="domain" description="PAC" evidence="24">
    <location>
        <begin position="367"/>
        <end position="419"/>
    </location>
</feature>
<feature type="domain" description="Histidine kinase" evidence="21">
    <location>
        <begin position="817"/>
        <end position="1037"/>
    </location>
</feature>
<evidence type="ECO:0000256" key="14">
    <source>
        <dbReference type="ARBA" id="ARBA00023012"/>
    </source>
</evidence>
<dbReference type="InterPro" id="IPR001610">
    <property type="entry name" value="PAC"/>
</dbReference>
<dbReference type="Gene3D" id="1.20.120.160">
    <property type="entry name" value="HPT domain"/>
    <property type="match status" value="1"/>
</dbReference>
<gene>
    <name evidence="26" type="ORF">H6P80_10935</name>
</gene>
<keyword evidence="15 20" id="KW-0472">Membrane</keyword>
<evidence type="ECO:0000256" key="11">
    <source>
        <dbReference type="ARBA" id="ARBA00022777"/>
    </source>
</evidence>
<dbReference type="InterPro" id="IPR013655">
    <property type="entry name" value="PAS_fold_3"/>
</dbReference>
<dbReference type="CDD" id="cd00088">
    <property type="entry name" value="HPT"/>
    <property type="match status" value="1"/>
</dbReference>
<dbReference type="Proteomes" id="UP000564378">
    <property type="component" value="Unassembled WGS sequence"/>
</dbReference>
<dbReference type="Pfam" id="PF05231">
    <property type="entry name" value="MASE1"/>
    <property type="match status" value="1"/>
</dbReference>
<feature type="transmembrane region" description="Helical" evidence="20">
    <location>
        <begin position="51"/>
        <end position="70"/>
    </location>
</feature>
<dbReference type="GO" id="GO:0006355">
    <property type="term" value="P:regulation of DNA-templated transcription"/>
    <property type="evidence" value="ECO:0007669"/>
    <property type="project" value="InterPro"/>
</dbReference>
<dbReference type="Pfam" id="PF08447">
    <property type="entry name" value="PAS_3"/>
    <property type="match status" value="1"/>
</dbReference>
<evidence type="ECO:0000256" key="8">
    <source>
        <dbReference type="ARBA" id="ARBA00022679"/>
    </source>
</evidence>
<comment type="caution">
    <text evidence="26">The sequence shown here is derived from an EMBL/GenBank/DDBJ whole genome shotgun (WGS) entry which is preliminary data.</text>
</comment>
<keyword evidence="7 19" id="KW-0597">Phosphoprotein</keyword>
<dbReference type="SUPFAM" id="SSF47226">
    <property type="entry name" value="Histidine-containing phosphotransfer domain, HPT domain"/>
    <property type="match status" value="1"/>
</dbReference>
<proteinExistence type="predicted"/>
<feature type="transmembrane region" description="Helical" evidence="20">
    <location>
        <begin position="179"/>
        <end position="200"/>
    </location>
</feature>
<keyword evidence="12" id="KW-0067">ATP-binding</keyword>
<dbReference type="EMBL" id="JACJVJ010000002">
    <property type="protein sequence ID" value="MBC2778130.1"/>
    <property type="molecule type" value="Genomic_DNA"/>
</dbReference>
<dbReference type="SUPFAM" id="SSF52172">
    <property type="entry name" value="CheY-like"/>
    <property type="match status" value="1"/>
</dbReference>
<dbReference type="InterPro" id="IPR035965">
    <property type="entry name" value="PAS-like_dom_sf"/>
</dbReference>
<evidence type="ECO:0000256" key="9">
    <source>
        <dbReference type="ARBA" id="ARBA00022692"/>
    </source>
</evidence>
<dbReference type="SMART" id="SM00388">
    <property type="entry name" value="HisKA"/>
    <property type="match status" value="1"/>
</dbReference>
<comment type="subunit">
    <text evidence="16">At low DSF concentrations, interacts with RpfF.</text>
</comment>
<protein>
    <recommendedName>
        <fullName evidence="17">Sensory/regulatory protein RpfC</fullName>
        <ecNumber evidence="4">2.7.13.3</ecNumber>
    </recommendedName>
</protein>
<feature type="domain" description="PAC" evidence="24">
    <location>
        <begin position="493"/>
        <end position="545"/>
    </location>
</feature>
<dbReference type="PROSITE" id="PS50112">
    <property type="entry name" value="PAS"/>
    <property type="match status" value="4"/>
</dbReference>
<dbReference type="InterPro" id="IPR001789">
    <property type="entry name" value="Sig_transdc_resp-reg_receiver"/>
</dbReference>
<dbReference type="FunFam" id="3.30.450.20:FF:000099">
    <property type="entry name" value="Sensory box sensor histidine kinase"/>
    <property type="match status" value="1"/>
</dbReference>
<feature type="domain" description="HPt" evidence="25">
    <location>
        <begin position="1200"/>
        <end position="1290"/>
    </location>
</feature>
<feature type="domain" description="PAS" evidence="23">
    <location>
        <begin position="546"/>
        <end position="616"/>
    </location>
</feature>
<evidence type="ECO:0000256" key="18">
    <source>
        <dbReference type="PROSITE-ProRule" id="PRU00110"/>
    </source>
</evidence>
<evidence type="ECO:0000256" key="6">
    <source>
        <dbReference type="ARBA" id="ARBA00022490"/>
    </source>
</evidence>
<evidence type="ECO:0000259" key="22">
    <source>
        <dbReference type="PROSITE" id="PS50110"/>
    </source>
</evidence>
<feature type="transmembrane region" description="Helical" evidence="20">
    <location>
        <begin position="261"/>
        <end position="280"/>
    </location>
</feature>
<feature type="transmembrane region" description="Helical" evidence="20">
    <location>
        <begin position="212"/>
        <end position="240"/>
    </location>
</feature>
<dbReference type="CDD" id="cd17546">
    <property type="entry name" value="REC_hyHK_CKI1_RcsC-like"/>
    <property type="match status" value="1"/>
</dbReference>
<feature type="domain" description="PAC" evidence="24">
    <location>
        <begin position="746"/>
        <end position="799"/>
    </location>
</feature>